<dbReference type="PROSITE" id="PS50240">
    <property type="entry name" value="TRYPSIN_DOM"/>
    <property type="match status" value="1"/>
</dbReference>
<evidence type="ECO:0000256" key="7">
    <source>
        <dbReference type="SAM" id="SignalP"/>
    </source>
</evidence>
<dbReference type="SMART" id="SM00020">
    <property type="entry name" value="Tryp_SPc"/>
    <property type="match status" value="1"/>
</dbReference>
<dbReference type="Pfam" id="PF00089">
    <property type="entry name" value="Trypsin"/>
    <property type="match status" value="1"/>
</dbReference>
<dbReference type="InterPro" id="IPR033116">
    <property type="entry name" value="TRYPSIN_SER"/>
</dbReference>
<comment type="similarity">
    <text evidence="1">Belongs to the peptidase S1 family. Snake venom subfamily.</text>
</comment>
<dbReference type="FunFam" id="2.40.10.10:FF:000010">
    <property type="entry name" value="Kallikrein related peptidase 11"/>
    <property type="match status" value="1"/>
</dbReference>
<evidence type="ECO:0000256" key="3">
    <source>
        <dbReference type="ARBA" id="ARBA00022801"/>
    </source>
</evidence>
<gene>
    <name evidence="10" type="primary">LOC101579278</name>
</gene>
<feature type="domain" description="Peptidase S1" evidence="8">
    <location>
        <begin position="45"/>
        <end position="265"/>
    </location>
</feature>
<evidence type="ECO:0000256" key="1">
    <source>
        <dbReference type="ARBA" id="ARBA00009228"/>
    </source>
</evidence>
<dbReference type="GO" id="GO:0097186">
    <property type="term" value="P:amelogenesis"/>
    <property type="evidence" value="ECO:0007669"/>
    <property type="project" value="TreeGrafter"/>
</dbReference>
<protein>
    <submittedName>
        <fullName evidence="10">Kallikrein-4-like</fullName>
    </submittedName>
</protein>
<dbReference type="SUPFAM" id="SSF50494">
    <property type="entry name" value="Trypsin-like serine proteases"/>
    <property type="match status" value="1"/>
</dbReference>
<accession>A0A6P3V8C7</accession>
<dbReference type="InParanoid" id="A0A6P3V8C7"/>
<dbReference type="CDD" id="cd00190">
    <property type="entry name" value="Tryp_SPc"/>
    <property type="match status" value="1"/>
</dbReference>
<dbReference type="GeneID" id="101579278"/>
<dbReference type="GO" id="GO:0030141">
    <property type="term" value="C:secretory granule"/>
    <property type="evidence" value="ECO:0007669"/>
    <property type="project" value="TreeGrafter"/>
</dbReference>
<reference evidence="10" key="1">
    <citation type="submission" date="2025-08" db="UniProtKB">
        <authorList>
            <consortium name="RefSeq"/>
        </authorList>
    </citation>
    <scope>IDENTIFICATION</scope>
</reference>
<dbReference type="AlphaFoldDB" id="A0A6P3V8C7"/>
<dbReference type="InterPro" id="IPR001314">
    <property type="entry name" value="Peptidase_S1A"/>
</dbReference>
<dbReference type="GO" id="GO:0006508">
    <property type="term" value="P:proteolysis"/>
    <property type="evidence" value="ECO:0007669"/>
    <property type="project" value="UniProtKB-KW"/>
</dbReference>
<evidence type="ECO:0000259" key="8">
    <source>
        <dbReference type="PROSITE" id="PS50240"/>
    </source>
</evidence>
<feature type="chain" id="PRO_5027865879" evidence="7">
    <location>
        <begin position="23"/>
        <end position="267"/>
    </location>
</feature>
<dbReference type="PROSITE" id="PS00135">
    <property type="entry name" value="TRYPSIN_SER"/>
    <property type="match status" value="1"/>
</dbReference>
<dbReference type="Gene3D" id="2.40.10.10">
    <property type="entry name" value="Trypsin-like serine proteases"/>
    <property type="match status" value="2"/>
</dbReference>
<dbReference type="Proteomes" id="UP000515203">
    <property type="component" value="Unplaced"/>
</dbReference>
<name>A0A6P3V8C7_OCTDE</name>
<evidence type="ECO:0000256" key="5">
    <source>
        <dbReference type="ARBA" id="ARBA00023157"/>
    </source>
</evidence>
<proteinExistence type="inferred from homology"/>
<dbReference type="InterPro" id="IPR043504">
    <property type="entry name" value="Peptidase_S1_PA_chymotrypsin"/>
</dbReference>
<dbReference type="GO" id="GO:0004252">
    <property type="term" value="F:serine-type endopeptidase activity"/>
    <property type="evidence" value="ECO:0007669"/>
    <property type="project" value="InterPro"/>
</dbReference>
<evidence type="ECO:0000313" key="9">
    <source>
        <dbReference type="Proteomes" id="UP000515203"/>
    </source>
</evidence>
<dbReference type="PROSITE" id="PS00134">
    <property type="entry name" value="TRYPSIN_HIS"/>
    <property type="match status" value="1"/>
</dbReference>
<dbReference type="RefSeq" id="XP_012368185.1">
    <property type="nucleotide sequence ID" value="XM_012512731.1"/>
</dbReference>
<keyword evidence="7" id="KW-0732">Signal</keyword>
<evidence type="ECO:0000313" key="10">
    <source>
        <dbReference type="RefSeq" id="XP_012368185.1"/>
    </source>
</evidence>
<keyword evidence="3 6" id="KW-0378">Hydrolase</keyword>
<dbReference type="InterPro" id="IPR001254">
    <property type="entry name" value="Trypsin_dom"/>
</dbReference>
<keyword evidence="9" id="KW-1185">Reference proteome</keyword>
<keyword evidence="4 6" id="KW-0720">Serine protease</keyword>
<dbReference type="OrthoDB" id="6755574at2759"/>
<dbReference type="GO" id="GO:0022617">
    <property type="term" value="P:extracellular matrix disassembly"/>
    <property type="evidence" value="ECO:0007669"/>
    <property type="project" value="TreeGrafter"/>
</dbReference>
<keyword evidence="2 6" id="KW-0645">Protease</keyword>
<evidence type="ECO:0000256" key="2">
    <source>
        <dbReference type="ARBA" id="ARBA00022670"/>
    </source>
</evidence>
<dbReference type="InterPro" id="IPR009003">
    <property type="entry name" value="Peptidase_S1_PA"/>
</dbReference>
<dbReference type="PRINTS" id="PR00722">
    <property type="entry name" value="CHYMOTRYPSIN"/>
</dbReference>
<dbReference type="PANTHER" id="PTHR24271">
    <property type="entry name" value="KALLIKREIN-RELATED"/>
    <property type="match status" value="1"/>
</dbReference>
<sequence length="267" mass="29442">MGTTAQTLWIGLLGYLIHTAAGAVIPPEGSSSELQVELPPVSELISGGFDCLPHSQPWQAALFVDGRRRCSGVFVHPQWVLTAAHCWKESYTIGLGLHRRDPPYEPGSLMIEASLSVKHPKYYKTWNGSDIMLIKLSKPVVETSTIRTIPISSECPKPGTRCWISGWGQLLNGQYPDVLQCALIPVLSRESCKKEYLAYFDRTMFCAGGEGTKDSCRGDSGSPLVCRGFLQGIVSWGVAPCGRPGFTGIYTNLCKFKWWIEKTIQSR</sequence>
<feature type="signal peptide" evidence="7">
    <location>
        <begin position="1"/>
        <end position="22"/>
    </location>
</feature>
<keyword evidence="5" id="KW-1015">Disulfide bond</keyword>
<dbReference type="InterPro" id="IPR018114">
    <property type="entry name" value="TRYPSIN_HIS"/>
</dbReference>
<evidence type="ECO:0000256" key="6">
    <source>
        <dbReference type="RuleBase" id="RU363034"/>
    </source>
</evidence>
<dbReference type="PANTHER" id="PTHR24271:SF65">
    <property type="entry name" value="KALLIKREIN-4"/>
    <property type="match status" value="1"/>
</dbReference>
<evidence type="ECO:0000256" key="4">
    <source>
        <dbReference type="ARBA" id="ARBA00022825"/>
    </source>
</evidence>
<organism evidence="9 10">
    <name type="scientific">Octodon degus</name>
    <name type="common">Degu</name>
    <name type="synonym">Sciurus degus</name>
    <dbReference type="NCBI Taxonomy" id="10160"/>
    <lineage>
        <taxon>Eukaryota</taxon>
        <taxon>Metazoa</taxon>
        <taxon>Chordata</taxon>
        <taxon>Craniata</taxon>
        <taxon>Vertebrata</taxon>
        <taxon>Euteleostomi</taxon>
        <taxon>Mammalia</taxon>
        <taxon>Eutheria</taxon>
        <taxon>Euarchontoglires</taxon>
        <taxon>Glires</taxon>
        <taxon>Rodentia</taxon>
        <taxon>Hystricomorpha</taxon>
        <taxon>Octodontidae</taxon>
        <taxon>Octodon</taxon>
    </lineage>
</organism>